<proteinExistence type="predicted"/>
<dbReference type="SUPFAM" id="SSF48452">
    <property type="entry name" value="TPR-like"/>
    <property type="match status" value="2"/>
</dbReference>
<sequence length="846" mass="95365">MEGQVHRGTGDNVGRDQTKIELQINQSAGSSYIGNQYLPPAEKPIPHHLTSTPFIPDVFQGRDADLAAIRATLEIGNKPLLLVNGEGGIGKTSLAAKYWQRYKDEYKHTAWLYAPSRLDDALLSLAKALKVTFPDTMPTEQRLEELQRAIANLPEFCLLIIDNANNAEELATQWGFLSKCSNCHILLTSRINSFDDAACYRVEALSEADALNVFKTHYKRHRIEDDELFGSIYQAVGGNTLMLVLLAKNLAAVNDNSVFYSLSQLLKDLQRQGLLRLSKTKPVQIMGKGSQPALETVDPTKIIAALYDELEQIKPLSENEQWLLCNLAVLPAENLAYGYLADLLLMERDEGTEEVFSDILSGLAKRGWLERSHQDGISHYKISPVVQDITRYKNLGRLQSYCAGLVYKLGEKLIFETNTGHLLNASYADAVNYCRYAETATALLPKDDNIGLLCGYIGSYQLTLGELDKSLSYFKNSYDIMAVLKCRKLNDIDCKSHLAVACQDLGIIYTTLGDLKQALRWHEERHSLGEEIHSAAPDHFSFKHDLAIACQYLGKTHSALGDLEQALRWYEEHHRLEQELYAAAPDHPMFKNQLAIACQYLGITYAALGDLEQALLWYEKHHSLEQELHATDPDHLGFKNQLAIACRYLGISHVTLGNLEQALRWNEDYYRLAQELHATDPDHLDFKDGLATACQYLGVTHATLGDPEKALRWYQDYHCLEQELHTVAPDHLGFKNGLAVACQWLGIIHTTLGDLEQALRWNEDYCRLAQELHTAAPDHLDFTYCLAAALNNLGWNYEQQDNLPLALNHYRQAQVLLAELVAKSPLHVELKETLDWLNRRLEALDT</sequence>
<evidence type="ECO:0000313" key="3">
    <source>
        <dbReference type="Proteomes" id="UP000197019"/>
    </source>
</evidence>
<dbReference type="GO" id="GO:0042802">
    <property type="term" value="F:identical protein binding"/>
    <property type="evidence" value="ECO:0007669"/>
    <property type="project" value="InterPro"/>
</dbReference>
<protein>
    <recommendedName>
        <fullName evidence="1">NB-ARC domain-containing protein</fullName>
    </recommendedName>
</protein>
<dbReference type="RefSeq" id="WP_088619195.1">
    <property type="nucleotide sequence ID" value="NZ_CP022129.1"/>
</dbReference>
<dbReference type="KEGG" id="mpsy:CEK71_09670"/>
<dbReference type="PANTHER" id="PTHR10098">
    <property type="entry name" value="RAPSYN-RELATED"/>
    <property type="match status" value="1"/>
</dbReference>
<feature type="domain" description="NB-ARC" evidence="1">
    <location>
        <begin position="69"/>
        <end position="216"/>
    </location>
</feature>
<dbReference type="InterPro" id="IPR002182">
    <property type="entry name" value="NB-ARC"/>
</dbReference>
<dbReference type="InterPro" id="IPR011990">
    <property type="entry name" value="TPR-like_helical_dom_sf"/>
</dbReference>
<gene>
    <name evidence="2" type="ORF">CEK71_09670</name>
</gene>
<dbReference type="InterPro" id="IPR019734">
    <property type="entry name" value="TPR_rpt"/>
</dbReference>
<dbReference type="AlphaFoldDB" id="A0A1Z4BYK4"/>
<dbReference type="EMBL" id="CP022129">
    <property type="protein sequence ID" value="ASF46323.1"/>
    <property type="molecule type" value="Genomic_DNA"/>
</dbReference>
<reference evidence="2 3" key="1">
    <citation type="submission" date="2017-06" db="EMBL/GenBank/DDBJ databases">
        <title>Genome Sequencing of the methanotroph Methylovulum psychrotolerants str. HV10-M2 isolated from a high-altitude environment.</title>
        <authorList>
            <person name="Mateos-Rivera A."/>
        </authorList>
    </citation>
    <scope>NUCLEOTIDE SEQUENCE [LARGE SCALE GENOMIC DNA]</scope>
    <source>
        <strain evidence="2 3">HV10_M2</strain>
    </source>
</reference>
<dbReference type="Pfam" id="PF00931">
    <property type="entry name" value="NB-ARC"/>
    <property type="match status" value="1"/>
</dbReference>
<evidence type="ECO:0000259" key="1">
    <source>
        <dbReference type="Pfam" id="PF00931"/>
    </source>
</evidence>
<dbReference type="InterPro" id="IPR027417">
    <property type="entry name" value="P-loop_NTPase"/>
</dbReference>
<dbReference type="SUPFAM" id="SSF52540">
    <property type="entry name" value="P-loop containing nucleoside triphosphate hydrolases"/>
    <property type="match status" value="1"/>
</dbReference>
<dbReference type="GO" id="GO:0043531">
    <property type="term" value="F:ADP binding"/>
    <property type="evidence" value="ECO:0007669"/>
    <property type="project" value="InterPro"/>
</dbReference>
<name>A0A1Z4BYK4_9GAMM</name>
<keyword evidence="3" id="KW-1185">Reference proteome</keyword>
<organism evidence="2 3">
    <name type="scientific">Methylovulum psychrotolerans</name>
    <dbReference type="NCBI Taxonomy" id="1704499"/>
    <lineage>
        <taxon>Bacteria</taxon>
        <taxon>Pseudomonadati</taxon>
        <taxon>Pseudomonadota</taxon>
        <taxon>Gammaproteobacteria</taxon>
        <taxon>Methylococcales</taxon>
        <taxon>Methylococcaceae</taxon>
        <taxon>Methylovulum</taxon>
    </lineage>
</organism>
<dbReference type="Gene3D" id="3.40.50.300">
    <property type="entry name" value="P-loop containing nucleotide triphosphate hydrolases"/>
    <property type="match status" value="1"/>
</dbReference>
<dbReference type="PANTHER" id="PTHR10098:SF108">
    <property type="entry name" value="TETRATRICOPEPTIDE REPEAT PROTEIN 28"/>
    <property type="match status" value="1"/>
</dbReference>
<dbReference type="OrthoDB" id="7308181at2"/>
<dbReference type="SMART" id="SM00028">
    <property type="entry name" value="TPR"/>
    <property type="match status" value="6"/>
</dbReference>
<dbReference type="InterPro" id="IPR011717">
    <property type="entry name" value="TPR-4"/>
</dbReference>
<dbReference type="Pfam" id="PF07721">
    <property type="entry name" value="TPR_4"/>
    <property type="match status" value="1"/>
</dbReference>
<evidence type="ECO:0000313" key="2">
    <source>
        <dbReference type="EMBL" id="ASF46323.1"/>
    </source>
</evidence>
<accession>A0A1Z4BYK4</accession>
<dbReference type="Proteomes" id="UP000197019">
    <property type="component" value="Chromosome"/>
</dbReference>
<dbReference type="Gene3D" id="1.25.40.10">
    <property type="entry name" value="Tetratricopeptide repeat domain"/>
    <property type="match status" value="3"/>
</dbReference>